<sequence length="179" mass="18908">MTGEIMRILPRTLGLVAVAALIPLTTSAGASATVNPHAKDLESLGTAPGNAEESRSLTAEVHQAERDDSGVLLSVTWSIENTGGDQVSMLWLRDRSYSYSGQNFAGVTAASSDGGFRYHPIMDGNGTCLCSGSASNDLVQNLGSGDKVTYWSLFSVPDDIDTVTVEIPNFEPIEDIPIS</sequence>
<keyword evidence="1" id="KW-0732">Signal</keyword>
<dbReference type="AlphaFoldDB" id="A0A7Y9XE62"/>
<evidence type="ECO:0000313" key="3">
    <source>
        <dbReference type="Proteomes" id="UP000584931"/>
    </source>
</evidence>
<evidence type="ECO:0000313" key="2">
    <source>
        <dbReference type="EMBL" id="NYH53969.1"/>
    </source>
</evidence>
<organism evidence="2 3">
    <name type="scientific">Nocardiopsis sinuspersici</name>
    <dbReference type="NCBI Taxonomy" id="501010"/>
    <lineage>
        <taxon>Bacteria</taxon>
        <taxon>Bacillati</taxon>
        <taxon>Actinomycetota</taxon>
        <taxon>Actinomycetes</taxon>
        <taxon>Streptosporangiales</taxon>
        <taxon>Nocardiopsidaceae</taxon>
        <taxon>Nocardiopsis</taxon>
    </lineage>
</organism>
<evidence type="ECO:0000256" key="1">
    <source>
        <dbReference type="SAM" id="SignalP"/>
    </source>
</evidence>
<protein>
    <recommendedName>
        <fullName evidence="4">DUF4352 domain-containing protein</fullName>
    </recommendedName>
</protein>
<feature type="chain" id="PRO_5039247320" description="DUF4352 domain-containing protein" evidence="1">
    <location>
        <begin position="31"/>
        <end position="179"/>
    </location>
</feature>
<evidence type="ECO:0008006" key="4">
    <source>
        <dbReference type="Google" id="ProtNLM"/>
    </source>
</evidence>
<proteinExistence type="predicted"/>
<comment type="caution">
    <text evidence="2">The sequence shown here is derived from an EMBL/GenBank/DDBJ whole genome shotgun (WGS) entry which is preliminary data.</text>
</comment>
<dbReference type="Proteomes" id="UP000584931">
    <property type="component" value="Unassembled WGS sequence"/>
</dbReference>
<reference evidence="2 3" key="1">
    <citation type="submission" date="2020-07" db="EMBL/GenBank/DDBJ databases">
        <title>Sequencing the genomes of 1000 actinobacteria strains.</title>
        <authorList>
            <person name="Klenk H.-P."/>
        </authorList>
    </citation>
    <scope>NUCLEOTIDE SEQUENCE [LARGE SCALE GENOMIC DNA]</scope>
    <source>
        <strain evidence="2 3">DSM 45278</strain>
    </source>
</reference>
<gene>
    <name evidence="2" type="ORF">HNR06_003558</name>
</gene>
<name>A0A7Y9XE62_9ACTN</name>
<accession>A0A7Y9XE62</accession>
<dbReference type="EMBL" id="JACCHL010000001">
    <property type="protein sequence ID" value="NYH53969.1"/>
    <property type="molecule type" value="Genomic_DNA"/>
</dbReference>
<feature type="signal peptide" evidence="1">
    <location>
        <begin position="1"/>
        <end position="30"/>
    </location>
</feature>
<dbReference type="RefSeq" id="WP_237683396.1">
    <property type="nucleotide sequence ID" value="NZ_JACCHL010000001.1"/>
</dbReference>